<reference evidence="4" key="1">
    <citation type="submission" date="2024-07" db="EMBL/GenBank/DDBJ databases">
        <authorList>
            <person name="fu j."/>
        </authorList>
    </citation>
    <scope>NUCLEOTIDE SEQUENCE</scope>
    <source>
        <strain evidence="4">P10A9</strain>
    </source>
</reference>
<sequence length="117" mass="12977">MGTFEIDPIHTFVTFRAQHPVVGRVRGRFEAVRGTIVVAKDLTESSVEVTVATASVSTMNPMSHEDLRWRFKRPVRLARTDDAPSRRDDRVSNDPAHAVSHAPEDRSSRVGAAGRGR</sequence>
<dbReference type="EMBL" id="CP163302">
    <property type="protein sequence ID" value="XDP45516.1"/>
    <property type="molecule type" value="Genomic_DNA"/>
</dbReference>
<feature type="domain" description="Lipid/polyisoprenoid-binding YceI-like" evidence="3">
    <location>
        <begin position="4"/>
        <end position="68"/>
    </location>
</feature>
<dbReference type="Gene3D" id="2.40.128.110">
    <property type="entry name" value="Lipid/polyisoprenoid-binding, YceI-like"/>
    <property type="match status" value="1"/>
</dbReference>
<gene>
    <name evidence="4" type="ORF">AB5L97_00360</name>
</gene>
<dbReference type="KEGG" id="spue:AB5L97_00360"/>
<evidence type="ECO:0000256" key="1">
    <source>
        <dbReference type="ARBA" id="ARBA00008812"/>
    </source>
</evidence>
<dbReference type="InterPro" id="IPR036761">
    <property type="entry name" value="TTHA0802/YceI-like_sf"/>
</dbReference>
<evidence type="ECO:0000313" key="4">
    <source>
        <dbReference type="EMBL" id="XDP45516.1"/>
    </source>
</evidence>
<dbReference type="InterPro" id="IPR007372">
    <property type="entry name" value="Lipid/polyisoprenoid-bd_YceI"/>
</dbReference>
<name>A0AB39L3V9_9MICC</name>
<feature type="compositionally biased region" description="Basic and acidic residues" evidence="2">
    <location>
        <begin position="78"/>
        <end position="92"/>
    </location>
</feature>
<dbReference type="RefSeq" id="WP_369046033.1">
    <property type="nucleotide sequence ID" value="NZ_CP163302.1"/>
</dbReference>
<accession>A0AB39L3V9</accession>
<evidence type="ECO:0000256" key="2">
    <source>
        <dbReference type="SAM" id="MobiDB-lite"/>
    </source>
</evidence>
<dbReference type="Pfam" id="PF04264">
    <property type="entry name" value="YceI"/>
    <property type="match status" value="1"/>
</dbReference>
<organism evidence="4">
    <name type="scientific">Sinomonas puerhi</name>
    <dbReference type="NCBI Taxonomy" id="3238584"/>
    <lineage>
        <taxon>Bacteria</taxon>
        <taxon>Bacillati</taxon>
        <taxon>Actinomycetota</taxon>
        <taxon>Actinomycetes</taxon>
        <taxon>Micrococcales</taxon>
        <taxon>Micrococcaceae</taxon>
        <taxon>Sinomonas</taxon>
    </lineage>
</organism>
<protein>
    <submittedName>
        <fullName evidence="4">YceI family protein</fullName>
    </submittedName>
</protein>
<dbReference type="AlphaFoldDB" id="A0AB39L3V9"/>
<feature type="region of interest" description="Disordered" evidence="2">
    <location>
        <begin position="78"/>
        <end position="117"/>
    </location>
</feature>
<comment type="similarity">
    <text evidence="1">Belongs to the UPF0312 family.</text>
</comment>
<proteinExistence type="inferred from homology"/>
<dbReference type="SUPFAM" id="SSF101874">
    <property type="entry name" value="YceI-like"/>
    <property type="match status" value="1"/>
</dbReference>
<evidence type="ECO:0000259" key="3">
    <source>
        <dbReference type="Pfam" id="PF04264"/>
    </source>
</evidence>